<dbReference type="PIRSF" id="PIRSF036630">
    <property type="entry name" value="UCP036630"/>
    <property type="match status" value="1"/>
</dbReference>
<evidence type="ECO:0000259" key="4">
    <source>
        <dbReference type="Pfam" id="PF04412"/>
    </source>
</evidence>
<dbReference type="InterPro" id="IPR012047">
    <property type="entry name" value="AcnX"/>
</dbReference>
<feature type="domain" description="Phosphomevalonate dehydratase large subunit-like" evidence="4">
    <location>
        <begin position="152"/>
        <end position="547"/>
    </location>
</feature>
<comment type="caution">
    <text evidence="5">The sequence shown here is derived from an EMBL/GenBank/DDBJ whole genome shotgun (WGS) entry which is preliminary data.</text>
</comment>
<dbReference type="OrthoDB" id="1550274at2"/>
<dbReference type="PANTHER" id="PTHR36577">
    <property type="entry name" value="DUF521 DOMAIN PROTEIN (AFU_ORTHOLOGUE AFUA_6G00490)"/>
    <property type="match status" value="1"/>
</dbReference>
<dbReference type="EMBL" id="NAAC01000001">
    <property type="protein sequence ID" value="RDJ16873.1"/>
    <property type="molecule type" value="Genomic_DNA"/>
</dbReference>
<evidence type="ECO:0000259" key="3">
    <source>
        <dbReference type="Pfam" id="PF01989"/>
    </source>
</evidence>
<dbReference type="InterPro" id="IPR002840">
    <property type="entry name" value="PMDh-S-like_dom"/>
</dbReference>
<dbReference type="Gene3D" id="3.30.499.10">
    <property type="entry name" value="Aconitase, domain 3"/>
    <property type="match status" value="1"/>
</dbReference>
<dbReference type="Pfam" id="PF04412">
    <property type="entry name" value="AcnX"/>
    <property type="match status" value="1"/>
</dbReference>
<dbReference type="InterPro" id="IPR036008">
    <property type="entry name" value="Aconitase_4Fe-4S_dom"/>
</dbReference>
<evidence type="ECO:0000313" key="5">
    <source>
        <dbReference type="EMBL" id="RDJ16873.1"/>
    </source>
</evidence>
<feature type="domain" description="Phosphomevalonate dehydratase small subunit-like" evidence="3">
    <location>
        <begin position="26"/>
        <end position="101"/>
    </location>
</feature>
<dbReference type="Proteomes" id="UP000254939">
    <property type="component" value="Unassembled WGS sequence"/>
</dbReference>
<keyword evidence="1" id="KW-0408">Iron</keyword>
<dbReference type="Pfam" id="PF01989">
    <property type="entry name" value="AcnX_swivel_put"/>
    <property type="match status" value="1"/>
</dbReference>
<accession>A0A370KWQ2</accession>
<dbReference type="Gene3D" id="3.50.30.10">
    <property type="entry name" value="Phosphohistidine domain"/>
    <property type="match status" value="1"/>
</dbReference>
<organism evidence="5 6">
    <name type="scientific">Rhizobium grahamii</name>
    <dbReference type="NCBI Taxonomy" id="1120045"/>
    <lineage>
        <taxon>Bacteria</taxon>
        <taxon>Pseudomonadati</taxon>
        <taxon>Pseudomonadota</taxon>
        <taxon>Alphaproteobacteria</taxon>
        <taxon>Hyphomicrobiales</taxon>
        <taxon>Rhizobiaceae</taxon>
        <taxon>Rhizobium/Agrobacterium group</taxon>
        <taxon>Rhizobium</taxon>
    </lineage>
</organism>
<dbReference type="CDD" id="cd01355">
    <property type="entry name" value="AcnX"/>
    <property type="match status" value="1"/>
</dbReference>
<reference evidence="5 6" key="1">
    <citation type="submission" date="2017-03" db="EMBL/GenBank/DDBJ databases">
        <title>Genome analysis of Rhizobial strains effectives or ineffectives for nitrogen fixation isolated from bean seeds.</title>
        <authorList>
            <person name="Peralta H."/>
            <person name="Aguilar-Vera A."/>
            <person name="Mora Y."/>
            <person name="Vargas-Lagunas C."/>
            <person name="Girard L."/>
            <person name="Mora J."/>
        </authorList>
    </citation>
    <scope>NUCLEOTIDE SEQUENCE [LARGE SCALE GENOMIC DNA]</scope>
    <source>
        <strain evidence="5 6">CCGM3</strain>
    </source>
</reference>
<dbReference type="SUPFAM" id="SSF52016">
    <property type="entry name" value="LeuD/IlvD-like"/>
    <property type="match status" value="1"/>
</dbReference>
<dbReference type="RefSeq" id="WP_114710422.1">
    <property type="nucleotide sequence ID" value="NZ_KZ857258.1"/>
</dbReference>
<evidence type="ECO:0000256" key="2">
    <source>
        <dbReference type="ARBA" id="ARBA00023239"/>
    </source>
</evidence>
<proteinExistence type="predicted"/>
<dbReference type="SUPFAM" id="SSF53732">
    <property type="entry name" value="Aconitase iron-sulfur domain"/>
    <property type="match status" value="1"/>
</dbReference>
<dbReference type="InterPro" id="IPR015931">
    <property type="entry name" value="Acnase/IPM_dHydase_lsu_aba_1/3"/>
</dbReference>
<keyword evidence="2" id="KW-0456">Lyase</keyword>
<gene>
    <name evidence="5" type="ORF">B5K06_00340</name>
</gene>
<dbReference type="InterPro" id="IPR007506">
    <property type="entry name" value="PMDh-L-like_dom"/>
</dbReference>
<dbReference type="AlphaFoldDB" id="A0A370KWQ2"/>
<dbReference type="GO" id="GO:0016829">
    <property type="term" value="F:lyase activity"/>
    <property type="evidence" value="ECO:0007669"/>
    <property type="project" value="UniProtKB-KW"/>
</dbReference>
<protein>
    <submittedName>
        <fullName evidence="5">Uncharacterized protein</fullName>
    </submittedName>
</protein>
<name>A0A370KWQ2_9HYPH</name>
<evidence type="ECO:0000256" key="1">
    <source>
        <dbReference type="ARBA" id="ARBA00023004"/>
    </source>
</evidence>
<evidence type="ECO:0000313" key="6">
    <source>
        <dbReference type="Proteomes" id="UP000254939"/>
    </source>
</evidence>
<dbReference type="CDD" id="cd01356">
    <property type="entry name" value="AcnX_swivel"/>
    <property type="match status" value="1"/>
</dbReference>
<sequence length="563" mass="58864">MKHSVPDRSILAGSAHGPVIATDEALSFWGGVDPATGCVIDVHHPLHGACLTGSILMMPSSRGSCTGSDVLLDLVLTGRAPAALVFSEAEDVLTLGALIASEMFGKPLPVLRLGPDAFFALSRAKTAEISDKAVVADGLEIPIAPPATAALDLSEADRAMLNGHEGVAVQQAMRIISAMAAQQGAQGLVDVTQGHIDGCIYASPANLTFAEKMAEMGARVCVPTTMNAISVDRANWQAQGVPQAFGDPAARLADAYVRMGCRPTFTCSPYLLDSAPQAGESIAWAESNAVIFANTVLGARTAKHPDFLDLCIALTGRAPLSGVYLDEHRKARRIIDVELPAKVDDAFWPLIGYLAGRAAPDRIPLLRGLGPAQPTPDDLKALCAAFGTTSAAPMLHIEGVTPEAAGAARDDADRVSISRADMAAAWTALNGGPEEVELIAIGSPHASLTECRALAEVLAGRRRHASVAVIVTAGRQVISDARNEGLLGRLEDAGVQVLPDLCWCSISEPLFPTRTRALLTNSGKYAHYGPGLSGRAVRFGSLSDCVEAALTGRVPPRLPNWLS</sequence>
<dbReference type="PANTHER" id="PTHR36577:SF3">
    <property type="entry name" value="DUF521 DOMAIN PROTEIN (AFU_ORTHOLOGUE AFUA_6G00490)"/>
    <property type="match status" value="1"/>
</dbReference>